<feature type="compositionally biased region" description="Polar residues" evidence="1">
    <location>
        <begin position="1611"/>
        <end position="1622"/>
    </location>
</feature>
<evidence type="ECO:0000313" key="2">
    <source>
        <dbReference type="EnsemblMetazoa" id="AGAP029900-PB"/>
    </source>
</evidence>
<feature type="compositionally biased region" description="Polar residues" evidence="1">
    <location>
        <begin position="1157"/>
        <end position="1172"/>
    </location>
</feature>
<feature type="compositionally biased region" description="Basic and acidic residues" evidence="1">
    <location>
        <begin position="1305"/>
        <end position="1322"/>
    </location>
</feature>
<feature type="compositionally biased region" description="Polar residues" evidence="1">
    <location>
        <begin position="1"/>
        <end position="12"/>
    </location>
</feature>
<proteinExistence type="predicted"/>
<feature type="region of interest" description="Disordered" evidence="1">
    <location>
        <begin position="249"/>
        <end position="272"/>
    </location>
</feature>
<feature type="compositionally biased region" description="Low complexity" evidence="1">
    <location>
        <begin position="1248"/>
        <end position="1260"/>
    </location>
</feature>
<reference evidence="2 3" key="2">
    <citation type="journal article" date="2004" name="Trends Parasitol.">
        <title>The Anopheles gambiae genome: an update.</title>
        <authorList>
            <person name="Mongin E."/>
            <person name="Louis C."/>
            <person name="Holt R.A."/>
            <person name="Birney E."/>
            <person name="Collins F.H."/>
        </authorList>
    </citation>
    <scope>NUCLEOTIDE SEQUENCE [LARGE SCALE GENOMIC DNA]</scope>
    <source>
        <strain evidence="2 3">PEST</strain>
    </source>
</reference>
<reference evidence="2 3" key="1">
    <citation type="journal article" date="2002" name="Science">
        <title>The genome sequence of the malaria mosquito Anopheles gambiae.</title>
        <authorList>
            <person name="Holt R.A."/>
            <person name="Subramanian G.M."/>
            <person name="Halpern A."/>
            <person name="Sutton G.G."/>
            <person name="Charlab R."/>
            <person name="Nusskern D.R."/>
            <person name="Wincker P."/>
            <person name="Clark A.G."/>
            <person name="Ribeiro J.M."/>
            <person name="Wides R."/>
            <person name="Salzberg S.L."/>
            <person name="Loftus B."/>
            <person name="Yandell M."/>
            <person name="Majoros W.H."/>
            <person name="Rusch D.B."/>
            <person name="Lai Z."/>
            <person name="Kraft C.L."/>
            <person name="Abril J.F."/>
            <person name="Anthouard V."/>
            <person name="Arensburger P."/>
            <person name="Atkinson P.W."/>
            <person name="Baden H."/>
            <person name="de Berardinis V."/>
            <person name="Baldwin D."/>
            <person name="Benes V."/>
            <person name="Biedler J."/>
            <person name="Blass C."/>
            <person name="Bolanos R."/>
            <person name="Boscus D."/>
            <person name="Barnstead M."/>
            <person name="Cai S."/>
            <person name="Center A."/>
            <person name="Chaturverdi K."/>
            <person name="Christophides G.K."/>
            <person name="Chrystal M.A."/>
            <person name="Clamp M."/>
            <person name="Cravchik A."/>
            <person name="Curwen V."/>
            <person name="Dana A."/>
            <person name="Delcher A."/>
            <person name="Dew I."/>
            <person name="Evans C.A."/>
            <person name="Flanigan M."/>
            <person name="Grundschober-Freimoser A."/>
            <person name="Friedli L."/>
            <person name="Gu Z."/>
            <person name="Guan P."/>
            <person name="Guigo R."/>
            <person name="Hillenmeyer M.E."/>
            <person name="Hladun S.L."/>
            <person name="Hogan J.R."/>
            <person name="Hong Y.S."/>
            <person name="Hoover J."/>
            <person name="Jaillon O."/>
            <person name="Ke Z."/>
            <person name="Kodira C."/>
            <person name="Kokoza E."/>
            <person name="Koutsos A."/>
            <person name="Letunic I."/>
            <person name="Levitsky A."/>
            <person name="Liang Y."/>
            <person name="Lin J.J."/>
            <person name="Lobo N.F."/>
            <person name="Lopez J.R."/>
            <person name="Malek J.A."/>
            <person name="McIntosh T.C."/>
            <person name="Meister S."/>
            <person name="Miller J."/>
            <person name="Mobarry C."/>
            <person name="Mongin E."/>
            <person name="Murphy S.D."/>
            <person name="O'Brochta D.A."/>
            <person name="Pfannkoch C."/>
            <person name="Qi R."/>
            <person name="Regier M.A."/>
            <person name="Remington K."/>
            <person name="Shao H."/>
            <person name="Sharakhova M.V."/>
            <person name="Sitter C.D."/>
            <person name="Shetty J."/>
            <person name="Smith T.J."/>
            <person name="Strong R."/>
            <person name="Sun J."/>
            <person name="Thomasova D."/>
            <person name="Ton L.Q."/>
            <person name="Topalis P."/>
            <person name="Tu Z."/>
            <person name="Unger M.F."/>
            <person name="Walenz B."/>
            <person name="Wang A."/>
            <person name="Wang J."/>
            <person name="Wang M."/>
            <person name="Wang X."/>
            <person name="Woodford K.J."/>
            <person name="Wortman J.R."/>
            <person name="Wu M."/>
            <person name="Yao A."/>
            <person name="Zdobnov E.M."/>
            <person name="Zhang H."/>
            <person name="Zhao Q."/>
            <person name="Zhao S."/>
            <person name="Zhu S.C."/>
            <person name="Zhimulev I."/>
            <person name="Coluzzi M."/>
            <person name="della Torre A."/>
            <person name="Roth C.W."/>
            <person name="Louis C."/>
            <person name="Kalush F."/>
            <person name="Mural R.J."/>
            <person name="Myers E.W."/>
            <person name="Adams M.D."/>
            <person name="Smith H.O."/>
            <person name="Broder S."/>
            <person name="Gardner M.J."/>
            <person name="Fraser C.M."/>
            <person name="Birney E."/>
            <person name="Bork P."/>
            <person name="Brey P.T."/>
            <person name="Venter J.C."/>
            <person name="Weissenbach J."/>
            <person name="Kafatos F.C."/>
            <person name="Collins F.H."/>
            <person name="Hoffman S.L."/>
        </authorList>
    </citation>
    <scope>NUCLEOTIDE SEQUENCE [LARGE SCALE GENOMIC DNA]</scope>
    <source>
        <strain evidence="2 3">PEST</strain>
    </source>
</reference>
<feature type="region of interest" description="Disordered" evidence="1">
    <location>
        <begin position="416"/>
        <end position="439"/>
    </location>
</feature>
<feature type="compositionally biased region" description="Low complexity" evidence="1">
    <location>
        <begin position="29"/>
        <end position="38"/>
    </location>
</feature>
<feature type="region of interest" description="Disordered" evidence="1">
    <location>
        <begin position="1682"/>
        <end position="1722"/>
    </location>
</feature>
<feature type="region of interest" description="Disordered" evidence="1">
    <location>
        <begin position="1"/>
        <end position="74"/>
    </location>
</feature>
<dbReference type="EMBL" id="AAAB01008960">
    <property type="status" value="NOT_ANNOTATED_CDS"/>
    <property type="molecule type" value="Genomic_DNA"/>
</dbReference>
<feature type="compositionally biased region" description="Polar residues" evidence="1">
    <location>
        <begin position="485"/>
        <end position="498"/>
    </location>
</feature>
<reference evidence="2" key="3">
    <citation type="submission" date="2022-10" db="UniProtKB">
        <authorList>
            <consortium name="EnsemblMetazoa"/>
        </authorList>
    </citation>
    <scope>IDENTIFICATION</scope>
    <source>
        <strain evidence="2">PEST</strain>
    </source>
</reference>
<feature type="region of interest" description="Disordered" evidence="1">
    <location>
        <begin position="1075"/>
        <end position="1177"/>
    </location>
</feature>
<keyword evidence="3" id="KW-1185">Reference proteome</keyword>
<evidence type="ECO:0000256" key="1">
    <source>
        <dbReference type="SAM" id="MobiDB-lite"/>
    </source>
</evidence>
<feature type="region of interest" description="Disordered" evidence="1">
    <location>
        <begin position="1246"/>
        <end position="1265"/>
    </location>
</feature>
<feature type="compositionally biased region" description="Low complexity" evidence="1">
    <location>
        <begin position="852"/>
        <end position="862"/>
    </location>
</feature>
<evidence type="ECO:0000313" key="3">
    <source>
        <dbReference type="Proteomes" id="UP000007062"/>
    </source>
</evidence>
<accession>A0A903XZ01</accession>
<feature type="compositionally biased region" description="Basic and acidic residues" evidence="1">
    <location>
        <begin position="1687"/>
        <end position="1709"/>
    </location>
</feature>
<dbReference type="Proteomes" id="UP000007062">
    <property type="component" value="Chromosome 2L"/>
</dbReference>
<dbReference type="EnsemblMetazoa" id="AGAP029900-RB">
    <property type="protein sequence ID" value="AGAP029900-PB"/>
    <property type="gene ID" value="AGAP029900"/>
</dbReference>
<feature type="region of interest" description="Disordered" evidence="1">
    <location>
        <begin position="852"/>
        <end position="882"/>
    </location>
</feature>
<feature type="compositionally biased region" description="Low complexity" evidence="1">
    <location>
        <begin position="1524"/>
        <end position="1582"/>
    </location>
</feature>
<organism evidence="2 3">
    <name type="scientific">Anopheles gambiae</name>
    <name type="common">African malaria mosquito</name>
    <dbReference type="NCBI Taxonomy" id="7165"/>
    <lineage>
        <taxon>Eukaryota</taxon>
        <taxon>Metazoa</taxon>
        <taxon>Ecdysozoa</taxon>
        <taxon>Arthropoda</taxon>
        <taxon>Hexapoda</taxon>
        <taxon>Insecta</taxon>
        <taxon>Pterygota</taxon>
        <taxon>Neoptera</taxon>
        <taxon>Endopterygota</taxon>
        <taxon>Diptera</taxon>
        <taxon>Nematocera</taxon>
        <taxon>Culicoidea</taxon>
        <taxon>Culicidae</taxon>
        <taxon>Anophelinae</taxon>
        <taxon>Anopheles</taxon>
    </lineage>
</organism>
<feature type="compositionally biased region" description="Low complexity" evidence="1">
    <location>
        <begin position="1597"/>
        <end position="1610"/>
    </location>
</feature>
<name>A0A903XZ01_ANOGA</name>
<feature type="region of interest" description="Disordered" evidence="1">
    <location>
        <begin position="896"/>
        <end position="973"/>
    </location>
</feature>
<feature type="region of interest" description="Disordered" evidence="1">
    <location>
        <begin position="1006"/>
        <end position="1038"/>
    </location>
</feature>
<feature type="compositionally biased region" description="Basic and acidic residues" evidence="1">
    <location>
        <begin position="64"/>
        <end position="74"/>
    </location>
</feature>
<feature type="region of interest" description="Disordered" evidence="1">
    <location>
        <begin position="89"/>
        <end position="119"/>
    </location>
</feature>
<feature type="region of interest" description="Disordered" evidence="1">
    <location>
        <begin position="1288"/>
        <end position="1344"/>
    </location>
</feature>
<feature type="region of interest" description="Disordered" evidence="1">
    <location>
        <begin position="294"/>
        <end position="376"/>
    </location>
</feature>
<protein>
    <submittedName>
        <fullName evidence="2">Zasp-like motif domain-containing protein</fullName>
    </submittedName>
</protein>
<dbReference type="VEuPathDB" id="VectorBase:AGAMI1_010190"/>
<feature type="compositionally biased region" description="Basic and acidic residues" evidence="1">
    <location>
        <begin position="863"/>
        <end position="875"/>
    </location>
</feature>
<sequence>MMAYQQRVSQYRSPRRIDFDDPSTTKPPSLAKSAVLAALEEEEREKSRGTAVGRQSRSRQSARRTHEAAPSIDRETVLKINRRPLQRRHRSCDNFWPPQSPATDRHHPSPSAVTDALPDADQGEFAIDSRRYGSHDSIHFDERIRRQHKIDPLRTLYDRENVVLTDWGQRPRSTPPAASAGHQREDKNDNHVYGSPGTTTTQVNAPCHTSAGQHDNRTALRDDDGECAAMLPATSRDTDWPAVHGNCVPGQNGGDCQPRKEVHPPEPPPRRYYLPMDKIVSGELEAMLRLFQDTPITPEQQQHHRRLESPGRRSATPSHGGKMQLHERSHSVQGFERPSQQPAPATLLQDGIESKPPLKLKPCTGGRTTPRSALQRHPTVTDVSCIETIDQQQVDAVEANHEFNLNSNTGWNLNIDRRHEPAPCTSGQGKPPKQSYSSAASATPSVTCVAPVAETAVSIGADQLTTNYFDKQADPSTVRFPVASNWSSSDAPTGQRSTAPPCFPVTTTIPPISPPIERQQDHKFDSNVNCTGYHRCWPSVGEFHNYNEKLITDTADEGMVMAVMEGGGPLDTGSTPQPLDERQITENRCQSHSSALNVSNQPNRNWINLNSNQIYHQQQQQQRWPSPRDPVVCQRMSPSEPGGVGLADAYHHRAASVGPGERHGASSQLARETHVAYGTTTTSSTTAYNEHANDNLQRFWPVAAAAAAAGIAAAGAEQHENYQLDCNYDNKSVRSHYRREASSSDNGQLPVEGPAPPPSAYRYVTPSPPLPPYPLAEEPLAPSVPWRPRARSGSSGSSVKINEIFEFPPPPPYPCDCAAGDMTTPAIVEEEENQNDELPEVCRSTNVNAAAAAAAPTNTTPDDTGRDCSTSDRSNHRASVNRSPAVNVAVAVNATTFPSTNPSHRDRCQPTVGSGAAGAGDNDVIAHPTPKRFGSGSPEPNSCSQRDDANPYRTVTGESFRSPTPPSVPASSNVDVDYFKTNLTADKPRDASVNSQAHHHFDHRWAGAPRDKSIDPSPCHSAVENSAPARSERGTETVGTPVRPARMISFTDGEFIFGPFDERTLEFGRFELLSDKRGQGAQTPAAPGRTGSTDEPLENGAPGDAEWCNLAHSPPGECQQFRAPSPPTDYTRWARFENGNISPRATTPSPGRDLTANERQQSTPASGAPTTDPTRRQTRGEEIEDIFQQLNHSLKANAEDSEQSAATKATLGQLVENVPVIERILDDLLTFSKQLLEQKQLLQERQESASGGDAAAAQQEPGAPKLRAENRAMAPRVEINDDNLINLLASDSSGGEEGNEMTPTIDDRDTPERTHSEGESKKCRANNGANNGSQPVGGELPPQREDPFTSVAIFNWNPLDVYQQQGLFMIDPRFALADMRAISPGPPPGTSSQSALFPLPTVPEEMVDSVTNAEVQSQRRTGQETGVAAPKTSDWKVDACHNYCPAGVDTTVTAGSSNRQSGDNVDKIVQMNQVLHCNEPDHVRCSPAATPDSGQQRELTPTDEGLKRVAWPPPADGPEYEVHPSQQKQQPVGQQIPLQQQQQQQQFQPQQFYHQTNPQQQQQQQQPAYQQTSFPPQQQHPHQPVERIVPIQRPEAQHQQQPLAPQYQNPLEQQPYQPQPTEAFQPLTAQQQQPLYQPAQPPQPHQQLPPTLITTLRKEPPMSQEPAPVYQTQPVAAIYQGGSNMRGDQKWPPEEYKRQSEVDNEERRKLAQQPAFRPRRQQKDYADFFAKNALNNTYPGYRAPPGTQHHA</sequence>
<feature type="compositionally biased region" description="Low complexity" evidence="1">
    <location>
        <begin position="1625"/>
        <end position="1638"/>
    </location>
</feature>
<feature type="compositionally biased region" description="Polar residues" evidence="1">
    <location>
        <begin position="1139"/>
        <end position="1149"/>
    </location>
</feature>
<feature type="region of interest" description="Disordered" evidence="1">
    <location>
        <begin position="167"/>
        <end position="220"/>
    </location>
</feature>
<feature type="region of interest" description="Disordered" evidence="1">
    <location>
        <begin position="485"/>
        <end position="504"/>
    </location>
</feature>
<feature type="region of interest" description="Disordered" evidence="1">
    <location>
        <begin position="735"/>
        <end position="797"/>
    </location>
</feature>
<feature type="region of interest" description="Disordered" evidence="1">
    <location>
        <begin position="1481"/>
        <end position="1649"/>
    </location>
</feature>